<dbReference type="InterPro" id="IPR013207">
    <property type="entry name" value="LGFP"/>
</dbReference>
<comment type="caution">
    <text evidence="1">The sequence shown here is derived from an EMBL/GenBank/DDBJ whole genome shotgun (WGS) entry which is preliminary data.</text>
</comment>
<dbReference type="RefSeq" id="WP_345715389.1">
    <property type="nucleotide sequence ID" value="NZ_BAABFP010000002.1"/>
</dbReference>
<evidence type="ECO:0000313" key="1">
    <source>
        <dbReference type="EMBL" id="MFC6007926.1"/>
    </source>
</evidence>
<accession>A0ABW1JF16</accession>
<protein>
    <submittedName>
        <fullName evidence="1">LGFP repeat-containing protein</fullName>
    </submittedName>
</protein>
<keyword evidence="2" id="KW-1185">Reference proteome</keyword>
<proteinExistence type="predicted"/>
<dbReference type="PROSITE" id="PS51318">
    <property type="entry name" value="TAT"/>
    <property type="match status" value="1"/>
</dbReference>
<gene>
    <name evidence="1" type="ORF">ACFQDO_12395</name>
</gene>
<sequence>MTTLQEATTASSPTMRLVERVSNRLGRFSRRGFLVRTAVVGSAIVVDPRNYVLTPMTASAAVGCGPAASCAAGYTVMCCTINKGVNACPPGTFAAGWWKAADSSWCCGGYRYITDCNASCSKCTSGCSDDNICSSGCWSCSCKCGSKSTCDQRRVCCNAFRYGQCNTHVKCSGGVACRVVSCVAPYKWANCTTTSLSDNATAEHNAPCLQGCSPISRKYDALGSLGSPLGASTGPDRAVGDGIGKYVNYQHGAISWRPENGAHAVFGYAYTVWVAQGRERGSLGYPRGDKVVTSGKWVQYFDKGGIADTASSATALVLGVAYGRWRQLGGYSGVLGYPITNRVVSSDRWIQYFEHGVIADTTSSVTAYLSGTSYTVWKALGGEKSALGFPVKDRVVSSDRWIQYFERGVIADTTSTTTQSVTGAVFTRWKQDGAETGRWGYPVGPATAVDGGGTQQAFEGGVLTV</sequence>
<organism evidence="1 2">
    <name type="scientific">Angustibacter luteus</name>
    <dbReference type="NCBI Taxonomy" id="658456"/>
    <lineage>
        <taxon>Bacteria</taxon>
        <taxon>Bacillati</taxon>
        <taxon>Actinomycetota</taxon>
        <taxon>Actinomycetes</taxon>
        <taxon>Kineosporiales</taxon>
        <taxon>Kineosporiaceae</taxon>
    </lineage>
</organism>
<reference evidence="2" key="1">
    <citation type="journal article" date="2019" name="Int. J. Syst. Evol. Microbiol.">
        <title>The Global Catalogue of Microorganisms (GCM) 10K type strain sequencing project: providing services to taxonomists for standard genome sequencing and annotation.</title>
        <authorList>
            <consortium name="The Broad Institute Genomics Platform"/>
            <consortium name="The Broad Institute Genome Sequencing Center for Infectious Disease"/>
            <person name="Wu L."/>
            <person name="Ma J."/>
        </authorList>
    </citation>
    <scope>NUCLEOTIDE SEQUENCE [LARGE SCALE GENOMIC DNA]</scope>
    <source>
        <strain evidence="2">KACC 14249</strain>
    </source>
</reference>
<dbReference type="InterPro" id="IPR006311">
    <property type="entry name" value="TAT_signal"/>
</dbReference>
<dbReference type="Proteomes" id="UP001596189">
    <property type="component" value="Unassembled WGS sequence"/>
</dbReference>
<evidence type="ECO:0000313" key="2">
    <source>
        <dbReference type="Proteomes" id="UP001596189"/>
    </source>
</evidence>
<dbReference type="Pfam" id="PF08310">
    <property type="entry name" value="LGFP"/>
    <property type="match status" value="2"/>
</dbReference>
<name>A0ABW1JF16_9ACTN</name>
<dbReference type="EMBL" id="JBHSRD010000004">
    <property type="protein sequence ID" value="MFC6007926.1"/>
    <property type="molecule type" value="Genomic_DNA"/>
</dbReference>